<evidence type="ECO:0000259" key="2">
    <source>
        <dbReference type="Pfam" id="PF05305"/>
    </source>
</evidence>
<dbReference type="AlphaFoldDB" id="A0A187NE60"/>
<sequence length="109" mass="11334">MFHFVTTIKGAAIALAVSGIAATALGNTASAHADESTYLSLVHSRDIAAPDPTLISLGYQVCADARAHTPKDNTVQTIDQQAQISDPIEAMFVYNAALINLCPGVQPGP</sequence>
<feature type="chain" id="PRO_5008247340" description="DUF732 domain-containing protein" evidence="1">
    <location>
        <begin position="34"/>
        <end position="109"/>
    </location>
</feature>
<dbReference type="RefSeq" id="WP_172686898.1">
    <property type="nucleotide sequence ID" value="NZ_KR997898.1"/>
</dbReference>
<proteinExistence type="predicted"/>
<gene>
    <name evidence="3" type="ORF">MASH_00047</name>
</gene>
<geneLocation type="plasmid" evidence="3">
    <name>pMA100</name>
</geneLocation>
<dbReference type="InterPro" id="IPR007969">
    <property type="entry name" value="DUF732"/>
</dbReference>
<organism evidence="3">
    <name type="scientific">Mycobacterium avium subsp. hominissuis</name>
    <dbReference type="NCBI Taxonomy" id="439334"/>
    <lineage>
        <taxon>Bacteria</taxon>
        <taxon>Bacillati</taxon>
        <taxon>Actinomycetota</taxon>
        <taxon>Actinomycetes</taxon>
        <taxon>Mycobacteriales</taxon>
        <taxon>Mycobacteriaceae</taxon>
        <taxon>Mycobacterium</taxon>
        <taxon>Mycobacterium avium complex (MAC)</taxon>
    </lineage>
</organism>
<evidence type="ECO:0000256" key="1">
    <source>
        <dbReference type="SAM" id="SignalP"/>
    </source>
</evidence>
<evidence type="ECO:0000313" key="3">
    <source>
        <dbReference type="EMBL" id="AKT73041.1"/>
    </source>
</evidence>
<name>A0A187NE60_MYCAV</name>
<keyword evidence="3" id="KW-0614">Plasmid</keyword>
<reference evidence="3" key="1">
    <citation type="submission" date="2015-05" db="EMBL/GenBank/DDBJ databases">
        <authorList>
            <person name="Machado G.E."/>
            <person name="Matsumoto C.K."/>
            <person name="Rabello M.S."/>
            <person name="Almeida L.G.P."/>
            <person name="Leao S.C."/>
        </authorList>
    </citation>
    <scope>NUCLEOTIDE SEQUENCE</scope>
    <source>
        <strain evidence="3">88Br</strain>
        <plasmid evidence="3">pMA100</plasmid>
    </source>
</reference>
<accession>A0A187NE60</accession>
<keyword evidence="1" id="KW-0732">Signal</keyword>
<dbReference type="Pfam" id="PF05305">
    <property type="entry name" value="DUF732"/>
    <property type="match status" value="1"/>
</dbReference>
<feature type="domain" description="DUF732" evidence="2">
    <location>
        <begin position="35"/>
        <end position="103"/>
    </location>
</feature>
<feature type="signal peptide" evidence="1">
    <location>
        <begin position="1"/>
        <end position="33"/>
    </location>
</feature>
<dbReference type="EMBL" id="KR997898">
    <property type="protein sequence ID" value="AKT73041.1"/>
    <property type="molecule type" value="Genomic_DNA"/>
</dbReference>
<protein>
    <recommendedName>
        <fullName evidence="2">DUF732 domain-containing protein</fullName>
    </recommendedName>
</protein>